<dbReference type="Proteomes" id="UP000675968">
    <property type="component" value="Unassembled WGS sequence"/>
</dbReference>
<evidence type="ECO:0000313" key="11">
    <source>
        <dbReference type="EMBL" id="MBS3061523.1"/>
    </source>
</evidence>
<dbReference type="Gene3D" id="3.40.50.40">
    <property type="match status" value="1"/>
</dbReference>
<feature type="domain" description="Asparaginase/glutaminase C-terminal" evidence="9">
    <location>
        <begin position="302"/>
        <end position="423"/>
    </location>
</feature>
<dbReference type="GO" id="GO:0006520">
    <property type="term" value="P:amino acid metabolic process"/>
    <property type="evidence" value="ECO:0007669"/>
    <property type="project" value="InterPro"/>
</dbReference>
<comment type="similarity">
    <text evidence="7">Belongs to the asparaginase 1 family. GatD subfamily.</text>
</comment>
<dbReference type="NCBIfam" id="NF003217">
    <property type="entry name" value="PRK04183.1"/>
    <property type="match status" value="1"/>
</dbReference>
<dbReference type="PANTHER" id="PTHR11707">
    <property type="entry name" value="L-ASPARAGINASE"/>
    <property type="match status" value="1"/>
</dbReference>
<evidence type="ECO:0000259" key="10">
    <source>
        <dbReference type="Pfam" id="PF18195"/>
    </source>
</evidence>
<feature type="domain" description="GatD N-terminal" evidence="10">
    <location>
        <begin position="13"/>
        <end position="62"/>
    </location>
</feature>
<dbReference type="InterPro" id="IPR037222">
    <property type="entry name" value="GatD_N_sf"/>
</dbReference>
<dbReference type="PROSITE" id="PS00144">
    <property type="entry name" value="ASN_GLN_ASE_1"/>
    <property type="match status" value="1"/>
</dbReference>
<feature type="active site" evidence="5">
    <location>
        <position position="94"/>
    </location>
</feature>
<evidence type="ECO:0000256" key="2">
    <source>
        <dbReference type="ARBA" id="ARBA00022741"/>
    </source>
</evidence>
<comment type="caution">
    <text evidence="11">The sequence shown here is derived from an EMBL/GenBank/DDBJ whole genome shotgun (WGS) entry which is preliminary data.</text>
</comment>
<keyword evidence="4 7" id="KW-0648">Protein biosynthesis</keyword>
<dbReference type="AlphaFoldDB" id="A0A8T4L2N2"/>
<protein>
    <recommendedName>
        <fullName evidence="7">Glutamyl-tRNA(Gln) amidotransferase subunit D</fullName>
        <ecNumber evidence="7">6.3.5.-</ecNumber>
    </recommendedName>
</protein>
<dbReference type="InterPro" id="IPR040919">
    <property type="entry name" value="Asparaginase_C"/>
</dbReference>
<keyword evidence="2" id="KW-0547">Nucleotide-binding</keyword>
<dbReference type="InterPro" id="IPR020827">
    <property type="entry name" value="Asparaginase/glutaminase_AS1"/>
</dbReference>
<dbReference type="PIRSF" id="PIRSF001220">
    <property type="entry name" value="L-ASNase_gatD"/>
    <property type="match status" value="1"/>
</dbReference>
<comment type="subunit">
    <text evidence="7">Heterodimer of GatD and GatE.</text>
</comment>
<dbReference type="InterPro" id="IPR027475">
    <property type="entry name" value="Asparaginase/glutaminase_AS2"/>
</dbReference>
<evidence type="ECO:0000313" key="12">
    <source>
        <dbReference type="Proteomes" id="UP000675968"/>
    </source>
</evidence>
<name>A0A8T4L2N2_9ARCH</name>
<dbReference type="InterPro" id="IPR006034">
    <property type="entry name" value="Asparaginase/glutaminase-like"/>
</dbReference>
<evidence type="ECO:0000256" key="1">
    <source>
        <dbReference type="ARBA" id="ARBA00022598"/>
    </source>
</evidence>
<dbReference type="GO" id="GO:0004067">
    <property type="term" value="F:asparaginase activity"/>
    <property type="evidence" value="ECO:0007669"/>
    <property type="project" value="UniProtKB-UniRule"/>
</dbReference>
<dbReference type="Gene3D" id="3.40.50.1170">
    <property type="entry name" value="L-asparaginase, N-terminal domain"/>
    <property type="match status" value="1"/>
</dbReference>
<evidence type="ECO:0000256" key="6">
    <source>
        <dbReference type="PROSITE-ProRule" id="PRU10100"/>
    </source>
</evidence>
<dbReference type="Pfam" id="PF00710">
    <property type="entry name" value="Asparaginase"/>
    <property type="match status" value="1"/>
</dbReference>
<evidence type="ECO:0000259" key="8">
    <source>
        <dbReference type="Pfam" id="PF00710"/>
    </source>
</evidence>
<feature type="domain" description="L-asparaginase N-terminal" evidence="8">
    <location>
        <begin position="86"/>
        <end position="279"/>
    </location>
</feature>
<comment type="catalytic activity">
    <reaction evidence="7">
        <text>L-glutamyl-tRNA(Gln) + L-glutamine + ATP + H2O = L-glutaminyl-tRNA(Gln) + L-glutamate + ADP + phosphate + H(+)</text>
        <dbReference type="Rhea" id="RHEA:17521"/>
        <dbReference type="Rhea" id="RHEA-COMP:9681"/>
        <dbReference type="Rhea" id="RHEA-COMP:9684"/>
        <dbReference type="ChEBI" id="CHEBI:15377"/>
        <dbReference type="ChEBI" id="CHEBI:15378"/>
        <dbReference type="ChEBI" id="CHEBI:29985"/>
        <dbReference type="ChEBI" id="CHEBI:30616"/>
        <dbReference type="ChEBI" id="CHEBI:43474"/>
        <dbReference type="ChEBI" id="CHEBI:58359"/>
        <dbReference type="ChEBI" id="CHEBI:78520"/>
        <dbReference type="ChEBI" id="CHEBI:78521"/>
        <dbReference type="ChEBI" id="CHEBI:456216"/>
    </reaction>
</comment>
<comment type="function">
    <text evidence="7">Allows the formation of correctly charged Gln-tRNA(Gln) through the transamidation of misacylated Glu-tRNA(Gln) in organisms which lack glutaminyl-tRNA synthetase. The reaction takes place in the presence of glutamine and ATP through an activated gamma-phospho-Glu-tRNA(Gln). The GatDE system is specific for glutamate and does not act on aspartate.</text>
</comment>
<feature type="active site" evidence="6">
    <location>
        <position position="172"/>
    </location>
</feature>
<accession>A0A8T4L2N2</accession>
<dbReference type="InterPro" id="IPR036152">
    <property type="entry name" value="Asp/glu_Ase-like_sf"/>
</dbReference>
<dbReference type="PIRSF" id="PIRSF500175">
    <property type="entry name" value="Glu_ADT_D"/>
    <property type="match status" value="1"/>
</dbReference>
<dbReference type="PROSITE" id="PS00917">
    <property type="entry name" value="ASN_GLN_ASE_2"/>
    <property type="match status" value="1"/>
</dbReference>
<dbReference type="SMART" id="SM00870">
    <property type="entry name" value="Asparaginase"/>
    <property type="match status" value="1"/>
</dbReference>
<proteinExistence type="inferred from homology"/>
<dbReference type="GO" id="GO:0016874">
    <property type="term" value="F:ligase activity"/>
    <property type="evidence" value="ECO:0007669"/>
    <property type="project" value="UniProtKB-KW"/>
</dbReference>
<dbReference type="GO" id="GO:0006412">
    <property type="term" value="P:translation"/>
    <property type="evidence" value="ECO:0007669"/>
    <property type="project" value="UniProtKB-KW"/>
</dbReference>
<dbReference type="InterPro" id="IPR027474">
    <property type="entry name" value="L-asparaginase_N"/>
</dbReference>
<dbReference type="PANTHER" id="PTHR11707:SF28">
    <property type="entry name" value="60 KDA LYSOPHOSPHOLIPASE"/>
    <property type="match status" value="1"/>
</dbReference>
<dbReference type="InterPro" id="IPR027473">
    <property type="entry name" value="L-asparaginase_C"/>
</dbReference>
<dbReference type="SUPFAM" id="SSF141300">
    <property type="entry name" value="GatD N-terminal domain-like"/>
    <property type="match status" value="1"/>
</dbReference>
<sequence>MNASQLLKKHKVAEGDHVSVTKSGAVFKGTIIPSSDESVLVLKMDNGYNVGLDAGSIDSVEKLSSGKRVAKAPSNSLQNIPGLPTILILHTGGTIASRVDYRTGAVFASFNPEDLVPLFPGLEAIANFESRLLSKMWSEDMRFPHYSLIAKEIGKEIQKNPSLAGIIIAHGTDTMHYSSAALAFAIQNSPIPIIFVGAQRSSDRGSSDAHTNMLAAANFIVKSDFSGVAICMHETSDDDWCAILPACKTRKMHSSRRDAFQPINDSIIARVHSKTGEIQFVKTDYLRKGKRVPLIRPDFADRVALVKLHTHFSADQLEPYLKYDGLVLEGMALGHAPIAAPNELSKPNLKNREMLEKILQKGCVVAMASQCLFGRVHMHVYDKAVDLANMGVVGCEDMLPETAFVKLAWLLGNFKDKDEVKRLIATNLVGEISAFTPIDSHV</sequence>
<dbReference type="InterPro" id="IPR040918">
    <property type="entry name" value="GatD_N"/>
</dbReference>
<dbReference type="InterPro" id="IPR011878">
    <property type="entry name" value="GatD"/>
</dbReference>
<evidence type="ECO:0000256" key="3">
    <source>
        <dbReference type="ARBA" id="ARBA00022840"/>
    </source>
</evidence>
<keyword evidence="1 7" id="KW-0436">Ligase</keyword>
<gene>
    <name evidence="11" type="primary">gatD</name>
    <name evidence="11" type="ORF">J4215_02990</name>
</gene>
<dbReference type="InterPro" id="IPR006033">
    <property type="entry name" value="AsnA_fam"/>
</dbReference>
<organism evidence="11 12">
    <name type="scientific">Candidatus Iainarchaeum sp</name>
    <dbReference type="NCBI Taxonomy" id="3101447"/>
    <lineage>
        <taxon>Archaea</taxon>
        <taxon>Candidatus Iainarchaeota</taxon>
        <taxon>Candidatus Iainarchaeia</taxon>
        <taxon>Candidatus Iainarchaeales</taxon>
        <taxon>Candidatus Iainarchaeaceae</taxon>
        <taxon>Candidatus Iainarchaeum</taxon>
    </lineage>
</organism>
<keyword evidence="3" id="KW-0067">ATP-binding</keyword>
<dbReference type="Pfam" id="PF17763">
    <property type="entry name" value="Asparaginase_C"/>
    <property type="match status" value="1"/>
</dbReference>
<dbReference type="EMBL" id="JAGVWC010000010">
    <property type="protein sequence ID" value="MBS3061523.1"/>
    <property type="molecule type" value="Genomic_DNA"/>
</dbReference>
<dbReference type="SUPFAM" id="SSF53774">
    <property type="entry name" value="Glutaminase/Asparaginase"/>
    <property type="match status" value="1"/>
</dbReference>
<reference evidence="11" key="1">
    <citation type="submission" date="2021-03" db="EMBL/GenBank/DDBJ databases">
        <authorList>
            <person name="Jaffe A."/>
        </authorList>
    </citation>
    <scope>NUCLEOTIDE SEQUENCE</scope>
    <source>
        <strain evidence="11">RIFCSPLOWO2_01_FULL_AR10_48_17</strain>
    </source>
</reference>
<dbReference type="InterPro" id="IPR037152">
    <property type="entry name" value="L-asparaginase_N_sf"/>
</dbReference>
<evidence type="ECO:0000256" key="5">
    <source>
        <dbReference type="PROSITE-ProRule" id="PRU10099"/>
    </source>
</evidence>
<dbReference type="EC" id="6.3.5.-" evidence="7"/>
<reference evidence="11" key="2">
    <citation type="submission" date="2021-05" db="EMBL/GenBank/DDBJ databases">
        <title>Protein family content uncovers lineage relationships and bacterial pathway maintenance mechanisms in DPANN archaea.</title>
        <authorList>
            <person name="Castelle C.J."/>
            <person name="Meheust R."/>
            <person name="Jaffe A.L."/>
            <person name="Seitz K."/>
            <person name="Gong X."/>
            <person name="Baker B.J."/>
            <person name="Banfield J.F."/>
        </authorList>
    </citation>
    <scope>NUCLEOTIDE SEQUENCE</scope>
    <source>
        <strain evidence="11">RIFCSPLOWO2_01_FULL_AR10_48_17</strain>
    </source>
</reference>
<dbReference type="GO" id="GO:0006450">
    <property type="term" value="P:regulation of translational fidelity"/>
    <property type="evidence" value="ECO:0007669"/>
    <property type="project" value="InterPro"/>
</dbReference>
<dbReference type="Pfam" id="PF18195">
    <property type="entry name" value="GatD_N"/>
    <property type="match status" value="1"/>
</dbReference>
<evidence type="ECO:0000256" key="4">
    <source>
        <dbReference type="ARBA" id="ARBA00022917"/>
    </source>
</evidence>
<dbReference type="PRINTS" id="PR00139">
    <property type="entry name" value="ASNGLNASE"/>
</dbReference>
<dbReference type="Gene3D" id="2.30.30.520">
    <property type="match status" value="1"/>
</dbReference>
<evidence type="ECO:0000259" key="9">
    <source>
        <dbReference type="Pfam" id="PF17763"/>
    </source>
</evidence>
<evidence type="ECO:0000256" key="7">
    <source>
        <dbReference type="RuleBase" id="RU004457"/>
    </source>
</evidence>
<dbReference type="NCBIfam" id="TIGR00519">
    <property type="entry name" value="asnASE_I"/>
    <property type="match status" value="1"/>
</dbReference>
<dbReference type="GO" id="GO:0005524">
    <property type="term" value="F:ATP binding"/>
    <property type="evidence" value="ECO:0007669"/>
    <property type="project" value="UniProtKB-KW"/>
</dbReference>
<dbReference type="PROSITE" id="PS51732">
    <property type="entry name" value="ASN_GLN_ASE_3"/>
    <property type="match status" value="1"/>
</dbReference>
<dbReference type="NCBIfam" id="TIGR02153">
    <property type="entry name" value="gatD_arch"/>
    <property type="match status" value="1"/>
</dbReference>